<evidence type="ECO:0000256" key="6">
    <source>
        <dbReference type="ARBA" id="ARBA00023002"/>
    </source>
</evidence>
<dbReference type="GO" id="GO:0005506">
    <property type="term" value="F:iron ion binding"/>
    <property type="evidence" value="ECO:0007669"/>
    <property type="project" value="InterPro"/>
</dbReference>
<dbReference type="PRINTS" id="PR00463">
    <property type="entry name" value="EP450I"/>
</dbReference>
<dbReference type="PANTHER" id="PTHR24291:SF105">
    <property type="entry name" value="CYTOCHROME P450 4P1-RELATED"/>
    <property type="match status" value="1"/>
</dbReference>
<comment type="cofactor">
    <cofactor evidence="1">
        <name>heme</name>
        <dbReference type="ChEBI" id="CHEBI:30413"/>
    </cofactor>
</comment>
<dbReference type="InterPro" id="IPR017972">
    <property type="entry name" value="Cyt_P450_CS"/>
</dbReference>
<evidence type="ECO:0000313" key="11">
    <source>
        <dbReference type="Proteomes" id="UP001367676"/>
    </source>
</evidence>
<dbReference type="Proteomes" id="UP001367676">
    <property type="component" value="Unassembled WGS sequence"/>
</dbReference>
<evidence type="ECO:0000313" key="10">
    <source>
        <dbReference type="EMBL" id="KAK7579861.1"/>
    </source>
</evidence>
<dbReference type="InterPro" id="IPR036396">
    <property type="entry name" value="Cyt_P450_sf"/>
</dbReference>
<comment type="function">
    <text evidence="2">May be involved in the metabolism of insect hormones and in the breakdown of synthetic insecticides.</text>
</comment>
<keyword evidence="7 9" id="KW-0408">Iron</keyword>
<dbReference type="SUPFAM" id="SSF48264">
    <property type="entry name" value="Cytochrome P450"/>
    <property type="match status" value="2"/>
</dbReference>
<evidence type="ECO:0000256" key="4">
    <source>
        <dbReference type="ARBA" id="ARBA00022617"/>
    </source>
</evidence>
<dbReference type="PROSITE" id="PS00086">
    <property type="entry name" value="CYTOCHROME_P450"/>
    <property type="match status" value="1"/>
</dbReference>
<name>A0AAN9TB50_9HEMI</name>
<dbReference type="PANTHER" id="PTHR24291">
    <property type="entry name" value="CYTOCHROME P450 FAMILY 4"/>
    <property type="match status" value="1"/>
</dbReference>
<dbReference type="EMBL" id="JBBCAQ010000034">
    <property type="protein sequence ID" value="KAK7579861.1"/>
    <property type="molecule type" value="Genomic_DNA"/>
</dbReference>
<organism evidence="10 11">
    <name type="scientific">Parthenolecanium corni</name>
    <dbReference type="NCBI Taxonomy" id="536013"/>
    <lineage>
        <taxon>Eukaryota</taxon>
        <taxon>Metazoa</taxon>
        <taxon>Ecdysozoa</taxon>
        <taxon>Arthropoda</taxon>
        <taxon>Hexapoda</taxon>
        <taxon>Insecta</taxon>
        <taxon>Pterygota</taxon>
        <taxon>Neoptera</taxon>
        <taxon>Paraneoptera</taxon>
        <taxon>Hemiptera</taxon>
        <taxon>Sternorrhyncha</taxon>
        <taxon>Coccoidea</taxon>
        <taxon>Coccidae</taxon>
        <taxon>Parthenolecanium</taxon>
    </lineage>
</organism>
<comment type="caution">
    <text evidence="10">The sequence shown here is derived from an EMBL/GenBank/DDBJ whole genome shotgun (WGS) entry which is preliminary data.</text>
</comment>
<dbReference type="InterPro" id="IPR050196">
    <property type="entry name" value="Cytochrome_P450_Monoox"/>
</dbReference>
<dbReference type="AlphaFoldDB" id="A0AAN9TB50"/>
<evidence type="ECO:0000256" key="5">
    <source>
        <dbReference type="ARBA" id="ARBA00022723"/>
    </source>
</evidence>
<gene>
    <name evidence="10" type="ORF">V9T40_000490</name>
</gene>
<keyword evidence="8 9" id="KW-0503">Monooxygenase</keyword>
<keyword evidence="6 9" id="KW-0560">Oxidoreductase</keyword>
<dbReference type="Pfam" id="PF00067">
    <property type="entry name" value="p450"/>
    <property type="match status" value="2"/>
</dbReference>
<accession>A0AAN9TB50</accession>
<dbReference type="Gene3D" id="1.10.630.10">
    <property type="entry name" value="Cytochrome P450"/>
    <property type="match status" value="2"/>
</dbReference>
<dbReference type="GO" id="GO:0016705">
    <property type="term" value="F:oxidoreductase activity, acting on paired donors, with incorporation or reduction of molecular oxygen"/>
    <property type="evidence" value="ECO:0007669"/>
    <property type="project" value="InterPro"/>
</dbReference>
<proteinExistence type="inferred from homology"/>
<evidence type="ECO:0000256" key="2">
    <source>
        <dbReference type="ARBA" id="ARBA00003690"/>
    </source>
</evidence>
<dbReference type="GO" id="GO:0004497">
    <property type="term" value="F:monooxygenase activity"/>
    <property type="evidence" value="ECO:0007669"/>
    <property type="project" value="UniProtKB-KW"/>
</dbReference>
<reference evidence="10 11" key="1">
    <citation type="submission" date="2024-03" db="EMBL/GenBank/DDBJ databases">
        <title>Adaptation during the transition from Ophiocordyceps entomopathogen to insect associate is accompanied by gene loss and intensified selection.</title>
        <authorList>
            <person name="Ward C.M."/>
            <person name="Onetto C.A."/>
            <person name="Borneman A.R."/>
        </authorList>
    </citation>
    <scope>NUCLEOTIDE SEQUENCE [LARGE SCALE GENOMIC DNA]</scope>
    <source>
        <strain evidence="10">AWRI1</strain>
        <tissue evidence="10">Single Adult Female</tissue>
    </source>
</reference>
<dbReference type="GO" id="GO:0020037">
    <property type="term" value="F:heme binding"/>
    <property type="evidence" value="ECO:0007669"/>
    <property type="project" value="InterPro"/>
</dbReference>
<evidence type="ECO:0000256" key="9">
    <source>
        <dbReference type="RuleBase" id="RU000461"/>
    </source>
</evidence>
<dbReference type="InterPro" id="IPR001128">
    <property type="entry name" value="Cyt_P450"/>
</dbReference>
<keyword evidence="5 9" id="KW-0479">Metal-binding</keyword>
<sequence>MIPGGHIVPSGANVTVHFHHIHRSPKYYHNPENFDPSHFYAENASNRHPFAFLPFSGGPRNCIGQKFAMMEVKTVLAVFFKQYEIESLTKLDDLVMIPDILMRPRDGPIGVIHIGSAENAQTILSSTTHLDKSFVYDFFKPWLGSGLLISTGEKWHHRRRLLTPAFHFTILEKFFGAIVANSKLLVTKLDSKTNLPKFNIVPYLTECSLLNICETAMGVKMDKEIHLRDDYLKSSHIYNETMFDRMMNPLLHPAALFRLSSKYKRQMDAVELLHKMSNNVIQKRIAERQRFKRGEATLSNDSKLNGRPKTIHIADSDLNPKLGKREFLDVLLDISEQDPGSFTINDVREEVDTFMFEGHDTVSIALYWTVYLVGLHPDIQEKVHTELDDVLGSAEAPANLKTLQELKYLECVIKESLRLYPSVPWVSRTSGEDVIIGKKNCRNLTCNKTILYNLEFKKAELPILHYLHQDID</sequence>
<keyword evidence="4 9" id="KW-0349">Heme</keyword>
<protein>
    <recommendedName>
        <fullName evidence="12">Cytochrome P450</fullName>
    </recommendedName>
</protein>
<evidence type="ECO:0000256" key="1">
    <source>
        <dbReference type="ARBA" id="ARBA00001971"/>
    </source>
</evidence>
<evidence type="ECO:0000256" key="3">
    <source>
        <dbReference type="ARBA" id="ARBA00010617"/>
    </source>
</evidence>
<keyword evidence="11" id="KW-1185">Reference proteome</keyword>
<comment type="similarity">
    <text evidence="3 9">Belongs to the cytochrome P450 family.</text>
</comment>
<dbReference type="InterPro" id="IPR002401">
    <property type="entry name" value="Cyt_P450_E_grp-I"/>
</dbReference>
<evidence type="ECO:0000256" key="7">
    <source>
        <dbReference type="ARBA" id="ARBA00023004"/>
    </source>
</evidence>
<evidence type="ECO:0008006" key="12">
    <source>
        <dbReference type="Google" id="ProtNLM"/>
    </source>
</evidence>
<evidence type="ECO:0000256" key="8">
    <source>
        <dbReference type="ARBA" id="ARBA00023033"/>
    </source>
</evidence>